<dbReference type="InterPro" id="IPR038607">
    <property type="entry name" value="PhoD-like_sf"/>
</dbReference>
<accession>A0A5M3WHJ4</accession>
<evidence type="ECO:0000259" key="2">
    <source>
        <dbReference type="Pfam" id="PF16655"/>
    </source>
</evidence>
<dbReference type="PANTHER" id="PTHR43606:SF2">
    <property type="entry name" value="ALKALINE PHOSPHATASE FAMILY PROTEIN (AFU_ORTHOLOGUE AFUA_5G03860)"/>
    <property type="match status" value="1"/>
</dbReference>
<dbReference type="InterPro" id="IPR018946">
    <property type="entry name" value="PhoD-like_MPP"/>
</dbReference>
<dbReference type="AlphaFoldDB" id="A0A5M3WHJ4"/>
<dbReference type="Pfam" id="PF16655">
    <property type="entry name" value="PhoD_N"/>
    <property type="match status" value="1"/>
</dbReference>
<dbReference type="EMBL" id="BLAE01000011">
    <property type="protein sequence ID" value="GES08605.1"/>
    <property type="molecule type" value="Genomic_DNA"/>
</dbReference>
<dbReference type="Gene3D" id="3.60.21.70">
    <property type="entry name" value="PhoD-like phosphatase"/>
    <property type="match status" value="1"/>
</dbReference>
<protein>
    <submittedName>
        <fullName evidence="3">Alkaline phosphatase D</fullName>
    </submittedName>
</protein>
<dbReference type="InterPro" id="IPR032093">
    <property type="entry name" value="PhoD_N"/>
</dbReference>
<dbReference type="CDD" id="cd07389">
    <property type="entry name" value="MPP_PhoD"/>
    <property type="match status" value="1"/>
</dbReference>
<dbReference type="SUPFAM" id="SSF56300">
    <property type="entry name" value="Metallo-dependent phosphatases"/>
    <property type="match status" value="1"/>
</dbReference>
<dbReference type="Pfam" id="PF09423">
    <property type="entry name" value="PhoD"/>
    <property type="match status" value="1"/>
</dbReference>
<proteinExistence type="predicted"/>
<evidence type="ECO:0000313" key="3">
    <source>
        <dbReference type="EMBL" id="GES08605.1"/>
    </source>
</evidence>
<dbReference type="InterPro" id="IPR029052">
    <property type="entry name" value="Metallo-depent_PP-like"/>
</dbReference>
<sequence>MFLSSVAAGGLLLTGAGYAPTRSLRQDPFGVGVASGDPSADGFVLWTRLVLDPLGLNGRGGMPSRDYDVQWQVATDERFADIVRTGTETASWRAAHSVHVELKGLQAGREYFYRFKADGYVSPTGRTRTSPPGLSALSFAIAACAHYEHGYYTAYKRLAEQEPDLVVHLGDYMYEYQPDGYTAPGGNIRQHSGGHKCATLADYRMRHAQYKSDPDLQAAHAVAPWLVAFDDHEIENNWAGPKSSTGAPAFERRRANAFQAYYENMPLRRTSIPHGAAIKINRRVAWGELAQFHLLDTRQFRDDQACEDGVRAGCDDRLAADRTLLGEDQHRWLQDGLRGSRARWNLIGQQIIMAQKDFKLGPGTEVNLDSWDGYAAERAALLKGLKDVANPVVLTGDAHMHHAAELYADPGDPDTKAAVELVTSSIASDGDGYRDTERTAATLAENPHISYIDQRRGYIMARLTQDALTADFRTLDYISRRGAPARTSARFTIPSGERSLV</sequence>
<evidence type="ECO:0000259" key="1">
    <source>
        <dbReference type="Pfam" id="PF09423"/>
    </source>
</evidence>
<evidence type="ECO:0000313" key="4">
    <source>
        <dbReference type="Proteomes" id="UP000331127"/>
    </source>
</evidence>
<gene>
    <name evidence="3" type="primary">phoD_1</name>
    <name evidence="3" type="ORF">Amac_022010</name>
</gene>
<reference evidence="3 4" key="1">
    <citation type="submission" date="2019-10" db="EMBL/GenBank/DDBJ databases">
        <title>Whole genome shotgun sequence of Acrocarpospora macrocephala NBRC 16266.</title>
        <authorList>
            <person name="Ichikawa N."/>
            <person name="Kimura A."/>
            <person name="Kitahashi Y."/>
            <person name="Komaki H."/>
            <person name="Oguchi A."/>
        </authorList>
    </citation>
    <scope>NUCLEOTIDE SEQUENCE [LARGE SCALE GENOMIC DNA]</scope>
    <source>
        <strain evidence="3 4">NBRC 16266</strain>
    </source>
</reference>
<dbReference type="InterPro" id="IPR052900">
    <property type="entry name" value="Phospholipid_Metab_Enz"/>
</dbReference>
<dbReference type="Proteomes" id="UP000331127">
    <property type="component" value="Unassembled WGS sequence"/>
</dbReference>
<feature type="domain" description="Phospholipase D N-terminal" evidence="2">
    <location>
        <begin position="32"/>
        <end position="129"/>
    </location>
</feature>
<organism evidence="3 4">
    <name type="scientific">Acrocarpospora macrocephala</name>
    <dbReference type="NCBI Taxonomy" id="150177"/>
    <lineage>
        <taxon>Bacteria</taxon>
        <taxon>Bacillati</taxon>
        <taxon>Actinomycetota</taxon>
        <taxon>Actinomycetes</taxon>
        <taxon>Streptosporangiales</taxon>
        <taxon>Streptosporangiaceae</taxon>
        <taxon>Acrocarpospora</taxon>
    </lineage>
</organism>
<dbReference type="PANTHER" id="PTHR43606">
    <property type="entry name" value="PHOSPHATASE, PUTATIVE (AFU_ORTHOLOGUE AFUA_6G08710)-RELATED"/>
    <property type="match status" value="1"/>
</dbReference>
<keyword evidence="4" id="KW-1185">Reference proteome</keyword>
<dbReference type="RefSeq" id="WP_246268241.1">
    <property type="nucleotide sequence ID" value="NZ_BAAAHL010000046.1"/>
</dbReference>
<dbReference type="Gene3D" id="2.60.40.380">
    <property type="entry name" value="Purple acid phosphatase-like, N-terminal"/>
    <property type="match status" value="1"/>
</dbReference>
<comment type="caution">
    <text evidence="3">The sequence shown here is derived from an EMBL/GenBank/DDBJ whole genome shotgun (WGS) entry which is preliminary data.</text>
</comment>
<name>A0A5M3WHJ4_9ACTN</name>
<feature type="domain" description="PhoD-like phosphatase metallophosphatase" evidence="1">
    <location>
        <begin position="139"/>
        <end position="472"/>
    </location>
</feature>